<evidence type="ECO:0000256" key="5">
    <source>
        <dbReference type="SAM" id="Phobius"/>
    </source>
</evidence>
<accession>A0AA41HJT5</accession>
<reference evidence="7" key="1">
    <citation type="submission" date="2021-07" db="EMBL/GenBank/DDBJ databases">
        <title>Characterization of violacein-producing bacteria and related species.</title>
        <authorList>
            <person name="Wilson H.S."/>
            <person name="De Leon M.E."/>
        </authorList>
    </citation>
    <scope>NUCLEOTIDE SEQUENCE</scope>
    <source>
        <strain evidence="7">HSC-15S17</strain>
    </source>
</reference>
<dbReference type="PROSITE" id="PS50109">
    <property type="entry name" value="HIS_KIN"/>
    <property type="match status" value="1"/>
</dbReference>
<dbReference type="InterPro" id="IPR005467">
    <property type="entry name" value="His_kinase_dom"/>
</dbReference>
<keyword evidence="1" id="KW-0808">Transferase</keyword>
<keyword evidence="10" id="KW-1185">Reference proteome</keyword>
<sequence>MDSLMKMLRDERFMPHGHCFLWFPELLWTSVVADTVIALAYMTIPVTLIYFIRKRRDIPFDWMFGAFGVFILACGTTHLLDIWTIWHPDYWLLALVKVITAIASLITAILLIKLVPVALQLPSPSQLRKVNDDLRNAQTELVATARKAGMAEIATNVLHNVGNVLNSVNVSANLVIQQVSTSKVRALGKVVHLLQEHEADLGHFFSHDEKGKQLPDYLSKLEQAIAVEQLRILDELGELTKSIEHIKEVVATQQSYAGPTGIIESVQIVELVEDALRMSDDSLSRHDITLVKEFVAVPKVLLDRNKVLQILLNLINNAKHAMSGASDQQHRITVRLSNAENAGVVLQVVDNGEGIAPENLTRIFAHGFTTRKNGHGFGLHSCVLAAQSMGATLLAHSEGAGKGATFTLKLPIQADVAAGSV</sequence>
<dbReference type="RefSeq" id="WP_217946345.1">
    <property type="nucleotide sequence ID" value="NZ_JAHTGR010000033.1"/>
</dbReference>
<feature type="domain" description="Histidine kinase" evidence="6">
    <location>
        <begin position="232"/>
        <end position="414"/>
    </location>
</feature>
<dbReference type="GO" id="GO:0016301">
    <property type="term" value="F:kinase activity"/>
    <property type="evidence" value="ECO:0007669"/>
    <property type="project" value="UniProtKB-KW"/>
</dbReference>
<comment type="caution">
    <text evidence="7">The sequence shown here is derived from an EMBL/GenBank/DDBJ whole genome shotgun (WGS) entry which is preliminary data.</text>
</comment>
<proteinExistence type="predicted"/>
<dbReference type="Pfam" id="PF25487">
    <property type="entry name" value="ETR1_N"/>
    <property type="match status" value="1"/>
</dbReference>
<evidence type="ECO:0000259" key="6">
    <source>
        <dbReference type="PROSITE" id="PS50109"/>
    </source>
</evidence>
<keyword evidence="5" id="KW-1133">Transmembrane helix</keyword>
<feature type="transmembrane region" description="Helical" evidence="5">
    <location>
        <begin position="64"/>
        <end position="86"/>
    </location>
</feature>
<dbReference type="EMBL" id="JAHTGR010000033">
    <property type="protein sequence ID" value="MBV6325461.1"/>
    <property type="molecule type" value="Genomic_DNA"/>
</dbReference>
<dbReference type="AlphaFoldDB" id="A0AA41HJT5"/>
<evidence type="ECO:0000256" key="4">
    <source>
        <dbReference type="ARBA" id="ARBA00022840"/>
    </source>
</evidence>
<evidence type="ECO:0000313" key="10">
    <source>
        <dbReference type="Proteomes" id="UP001162889"/>
    </source>
</evidence>
<dbReference type="EMBL" id="JALJZU010000024">
    <property type="protein sequence ID" value="MCP2012637.1"/>
    <property type="molecule type" value="Genomic_DNA"/>
</dbReference>
<keyword evidence="5" id="KW-0812">Transmembrane</keyword>
<organism evidence="7 9">
    <name type="scientific">Duganella violaceipulchra</name>
    <dbReference type="NCBI Taxonomy" id="2849652"/>
    <lineage>
        <taxon>Bacteria</taxon>
        <taxon>Pseudomonadati</taxon>
        <taxon>Pseudomonadota</taxon>
        <taxon>Betaproteobacteria</taxon>
        <taxon>Burkholderiales</taxon>
        <taxon>Oxalobacteraceae</taxon>
        <taxon>Telluria group</taxon>
        <taxon>Duganella</taxon>
    </lineage>
</organism>
<keyword evidence="4" id="KW-0067">ATP-binding</keyword>
<dbReference type="Pfam" id="PF02518">
    <property type="entry name" value="HATPase_c"/>
    <property type="match status" value="1"/>
</dbReference>
<feature type="transmembrane region" description="Helical" evidence="5">
    <location>
        <begin position="31"/>
        <end position="52"/>
    </location>
</feature>
<dbReference type="Proteomes" id="UP001162889">
    <property type="component" value="Unassembled WGS sequence"/>
</dbReference>
<keyword evidence="2" id="KW-0479">Metal-binding</keyword>
<evidence type="ECO:0000256" key="1">
    <source>
        <dbReference type="ARBA" id="ARBA00022679"/>
    </source>
</evidence>
<evidence type="ECO:0000313" key="7">
    <source>
        <dbReference type="EMBL" id="MBV6325461.1"/>
    </source>
</evidence>
<keyword evidence="7" id="KW-0418">Kinase</keyword>
<evidence type="ECO:0000313" key="9">
    <source>
        <dbReference type="Proteomes" id="UP001155901"/>
    </source>
</evidence>
<evidence type="ECO:0000256" key="3">
    <source>
        <dbReference type="ARBA" id="ARBA00022741"/>
    </source>
</evidence>
<dbReference type="GO" id="GO:0051740">
    <property type="term" value="F:ethylene binding"/>
    <property type="evidence" value="ECO:0007669"/>
    <property type="project" value="TreeGrafter"/>
</dbReference>
<dbReference type="PANTHER" id="PTHR24423">
    <property type="entry name" value="TWO-COMPONENT SENSOR HISTIDINE KINASE"/>
    <property type="match status" value="1"/>
</dbReference>
<feature type="transmembrane region" description="Helical" evidence="5">
    <location>
        <begin position="92"/>
        <end position="119"/>
    </location>
</feature>
<gene>
    <name evidence="7" type="ORF">KVP70_31595</name>
    <name evidence="8" type="ORF">L1274_006408</name>
</gene>
<evidence type="ECO:0000313" key="8">
    <source>
        <dbReference type="EMBL" id="MCP2012637.1"/>
    </source>
</evidence>
<keyword evidence="5" id="KW-0472">Membrane</keyword>
<dbReference type="GO" id="GO:0046872">
    <property type="term" value="F:metal ion binding"/>
    <property type="evidence" value="ECO:0007669"/>
    <property type="project" value="UniProtKB-KW"/>
</dbReference>
<dbReference type="GO" id="GO:0038199">
    <property type="term" value="F:ethylene receptor activity"/>
    <property type="evidence" value="ECO:0007669"/>
    <property type="project" value="TreeGrafter"/>
</dbReference>
<dbReference type="SMART" id="SM00387">
    <property type="entry name" value="HATPase_c"/>
    <property type="match status" value="1"/>
</dbReference>
<name>A0AA41HJT5_9BURK</name>
<evidence type="ECO:0000256" key="2">
    <source>
        <dbReference type="ARBA" id="ARBA00022723"/>
    </source>
</evidence>
<dbReference type="InterPro" id="IPR003594">
    <property type="entry name" value="HATPase_dom"/>
</dbReference>
<dbReference type="GO" id="GO:0005524">
    <property type="term" value="F:ATP binding"/>
    <property type="evidence" value="ECO:0007669"/>
    <property type="project" value="UniProtKB-KW"/>
</dbReference>
<protein>
    <submittedName>
        <fullName evidence="7">HAMP domain-containing histidine kinase</fullName>
    </submittedName>
    <submittedName>
        <fullName evidence="8">Signal transduction histidine kinase</fullName>
    </submittedName>
</protein>
<dbReference type="InterPro" id="IPR058544">
    <property type="entry name" value="ETR1_N"/>
</dbReference>
<keyword evidence="3" id="KW-0547">Nucleotide-binding</keyword>
<reference evidence="8" key="2">
    <citation type="submission" date="2022-03" db="EMBL/GenBank/DDBJ databases">
        <title>Genome Encyclopedia of Bacteria and Archaea VI: Functional Genomics of Type Strains.</title>
        <authorList>
            <person name="Whitman W."/>
        </authorList>
    </citation>
    <scope>NUCLEOTIDE SEQUENCE</scope>
    <source>
        <strain evidence="8">HSC-15S17</strain>
    </source>
</reference>
<dbReference type="Proteomes" id="UP001155901">
    <property type="component" value="Unassembled WGS sequence"/>
</dbReference>